<feature type="domain" description="N-acetyltransferase" evidence="1">
    <location>
        <begin position="12"/>
        <end position="146"/>
    </location>
</feature>
<dbReference type="CDD" id="cd04301">
    <property type="entry name" value="NAT_SF"/>
    <property type="match status" value="1"/>
</dbReference>
<gene>
    <name evidence="2" type="ORF">DTO57_09415</name>
</gene>
<comment type="caution">
    <text evidence="2">The sequence shown here is derived from an EMBL/GenBank/DDBJ whole genome shotgun (WGS) entry which is preliminary data.</text>
</comment>
<dbReference type="RefSeq" id="WP_114117985.1">
    <property type="nucleotide sequence ID" value="NZ_BMHU01000002.1"/>
</dbReference>
<proteinExistence type="predicted"/>
<evidence type="ECO:0000313" key="3">
    <source>
        <dbReference type="Proteomes" id="UP000253508"/>
    </source>
</evidence>
<organism evidence="2 3">
    <name type="scientific">Microbacterium sorbitolivorans</name>
    <dbReference type="NCBI Taxonomy" id="1867410"/>
    <lineage>
        <taxon>Bacteria</taxon>
        <taxon>Bacillati</taxon>
        <taxon>Actinomycetota</taxon>
        <taxon>Actinomycetes</taxon>
        <taxon>Micrococcales</taxon>
        <taxon>Microbacteriaceae</taxon>
        <taxon>Microbacterium</taxon>
    </lineage>
</organism>
<keyword evidence="3" id="KW-1185">Reference proteome</keyword>
<sequence>MLSSSEPRVRAAHVSELDPATLYAILKLRVDVFVVEQQCAYPELDGRDLEPGSLMLWIEIDGAVAAHARLLADGDDRRIGRVVTDPRHRGAGLAAVLVRDAVRRAEGHTIRLDAQAHLEGWYGRFGFTACGPEFLEDGISHVPMVR</sequence>
<evidence type="ECO:0000259" key="1">
    <source>
        <dbReference type="PROSITE" id="PS51186"/>
    </source>
</evidence>
<keyword evidence="2" id="KW-0808">Transferase</keyword>
<dbReference type="GO" id="GO:0016747">
    <property type="term" value="F:acyltransferase activity, transferring groups other than amino-acyl groups"/>
    <property type="evidence" value="ECO:0007669"/>
    <property type="project" value="InterPro"/>
</dbReference>
<dbReference type="AlphaFoldDB" id="A0A367Y022"/>
<dbReference type="Proteomes" id="UP000253508">
    <property type="component" value="Unassembled WGS sequence"/>
</dbReference>
<dbReference type="Pfam" id="PF13673">
    <property type="entry name" value="Acetyltransf_10"/>
    <property type="match status" value="1"/>
</dbReference>
<dbReference type="SUPFAM" id="SSF55729">
    <property type="entry name" value="Acyl-CoA N-acyltransferases (Nat)"/>
    <property type="match status" value="1"/>
</dbReference>
<name>A0A367Y022_9MICO</name>
<dbReference type="Gene3D" id="3.40.630.30">
    <property type="match status" value="1"/>
</dbReference>
<dbReference type="PROSITE" id="PS51186">
    <property type="entry name" value="GNAT"/>
    <property type="match status" value="1"/>
</dbReference>
<dbReference type="InterPro" id="IPR016181">
    <property type="entry name" value="Acyl_CoA_acyltransferase"/>
</dbReference>
<dbReference type="EMBL" id="QORO01000003">
    <property type="protein sequence ID" value="RCK58381.1"/>
    <property type="molecule type" value="Genomic_DNA"/>
</dbReference>
<accession>A0A367Y022</accession>
<dbReference type="InterPro" id="IPR000182">
    <property type="entry name" value="GNAT_dom"/>
</dbReference>
<dbReference type="OrthoDB" id="9796171at2"/>
<protein>
    <submittedName>
        <fullName evidence="2">GNAT family N-acetyltransferase</fullName>
    </submittedName>
</protein>
<evidence type="ECO:0000313" key="2">
    <source>
        <dbReference type="EMBL" id="RCK58381.1"/>
    </source>
</evidence>
<reference evidence="2 3" key="1">
    <citation type="submission" date="2018-07" db="EMBL/GenBank/DDBJ databases">
        <title>Microbacterium endoborsara sp. nov., a novel actinobacterium isolated from Borszczowia aralocaspica.</title>
        <authorList>
            <person name="An D."/>
        </authorList>
    </citation>
    <scope>NUCLEOTIDE SEQUENCE [LARGE SCALE GENOMIC DNA]</scope>
    <source>
        <strain evidence="2 3">C1.15228</strain>
    </source>
</reference>